<dbReference type="InterPro" id="IPR015942">
    <property type="entry name" value="Asp/Glu/hydantoin_racemase"/>
</dbReference>
<protein>
    <recommendedName>
        <fullName evidence="4">Asp/Glu/hydantoin racemase</fullName>
    </recommendedName>
</protein>
<evidence type="ECO:0008006" key="4">
    <source>
        <dbReference type="Google" id="ProtNLM"/>
    </source>
</evidence>
<proteinExistence type="inferred from homology"/>
<dbReference type="GO" id="GO:0047661">
    <property type="term" value="F:amino-acid racemase activity"/>
    <property type="evidence" value="ECO:0007669"/>
    <property type="project" value="InterPro"/>
</dbReference>
<evidence type="ECO:0000313" key="3">
    <source>
        <dbReference type="Proteomes" id="UP000256304"/>
    </source>
</evidence>
<dbReference type="InterPro" id="IPR053714">
    <property type="entry name" value="Iso_Racemase_Enz_sf"/>
</dbReference>
<sequence length="224" mass="24512">MGSKLACLHAHYSNIAYIEQAFASGEVQLVHYVDPGLMSRLSSSDSGLDETQARAKVVEQIEWIASAQVDAILITCTNYIALLDEGLLKTAIPIIKIDEPFFAAICSSREPQTVLFTNPATVDGTMNRLRAYAAERGIALGPIEVQVVPNTFELIMQGKKEAYMHELTGSIRTFFAENGAHARLSVAQLSMVDAAEMVERELGVRIVHPLRTLAAAWNEYGTKS</sequence>
<dbReference type="Pfam" id="PF01177">
    <property type="entry name" value="Asp_Glu_race"/>
    <property type="match status" value="1"/>
</dbReference>
<dbReference type="EMBL" id="QTTN01000006">
    <property type="protein sequence ID" value="REE90568.1"/>
    <property type="molecule type" value="Genomic_DNA"/>
</dbReference>
<evidence type="ECO:0000313" key="2">
    <source>
        <dbReference type="EMBL" id="REE90568.1"/>
    </source>
</evidence>
<comment type="caution">
    <text evidence="2">The sequence shown here is derived from an EMBL/GenBank/DDBJ whole genome shotgun (WGS) entry which is preliminary data.</text>
</comment>
<reference evidence="2 3" key="1">
    <citation type="submission" date="2018-08" db="EMBL/GenBank/DDBJ databases">
        <title>Genomic Encyclopedia of Type Strains, Phase III (KMG-III): the genomes of soil and plant-associated and newly described type strains.</title>
        <authorList>
            <person name="Whitman W."/>
        </authorList>
    </citation>
    <scope>NUCLEOTIDE SEQUENCE [LARGE SCALE GENOMIC DNA]</scope>
    <source>
        <strain evidence="2 3">CGMCC 1.10966</strain>
    </source>
</reference>
<dbReference type="OrthoDB" id="2910128at2"/>
<gene>
    <name evidence="2" type="ORF">A8990_10671</name>
</gene>
<name>A0A3D9SG26_9BACL</name>
<comment type="similarity">
    <text evidence="1">Belongs to the HyuE racemase family.</text>
</comment>
<evidence type="ECO:0000256" key="1">
    <source>
        <dbReference type="ARBA" id="ARBA00038414"/>
    </source>
</evidence>
<dbReference type="AlphaFoldDB" id="A0A3D9SG26"/>
<dbReference type="Proteomes" id="UP000256304">
    <property type="component" value="Unassembled WGS sequence"/>
</dbReference>
<dbReference type="Gene3D" id="3.40.50.12500">
    <property type="match status" value="1"/>
</dbReference>
<accession>A0A3D9SG26</accession>
<organism evidence="2 3">
    <name type="scientific">Paenibacillus taihuensis</name>
    <dbReference type="NCBI Taxonomy" id="1156355"/>
    <lineage>
        <taxon>Bacteria</taxon>
        <taxon>Bacillati</taxon>
        <taxon>Bacillota</taxon>
        <taxon>Bacilli</taxon>
        <taxon>Bacillales</taxon>
        <taxon>Paenibacillaceae</taxon>
        <taxon>Paenibacillus</taxon>
    </lineage>
</organism>
<keyword evidence="3" id="KW-1185">Reference proteome</keyword>
<dbReference type="RefSeq" id="WP_116188310.1">
    <property type="nucleotide sequence ID" value="NZ_QTTN01000006.1"/>
</dbReference>